<protein>
    <recommendedName>
        <fullName evidence="2">AB hydrolase-1 domain-containing protein</fullName>
    </recommendedName>
</protein>
<evidence type="ECO:0008006" key="2">
    <source>
        <dbReference type="Google" id="ProtNLM"/>
    </source>
</evidence>
<name>A0A382J3V7_9ZZZZ</name>
<evidence type="ECO:0000313" key="1">
    <source>
        <dbReference type="EMBL" id="SVC06458.1"/>
    </source>
</evidence>
<dbReference type="Gene3D" id="3.40.50.1820">
    <property type="entry name" value="alpha/beta hydrolase"/>
    <property type="match status" value="1"/>
</dbReference>
<reference evidence="1" key="1">
    <citation type="submission" date="2018-05" db="EMBL/GenBank/DDBJ databases">
        <authorList>
            <person name="Lanie J.A."/>
            <person name="Ng W.-L."/>
            <person name="Kazmierczak K.M."/>
            <person name="Andrzejewski T.M."/>
            <person name="Davidsen T.M."/>
            <person name="Wayne K.J."/>
            <person name="Tettelin H."/>
            <person name="Glass J.I."/>
            <person name="Rusch D."/>
            <person name="Podicherti R."/>
            <person name="Tsui H.-C.T."/>
            <person name="Winkler M.E."/>
        </authorList>
    </citation>
    <scope>NUCLEOTIDE SEQUENCE</scope>
</reference>
<dbReference type="SUPFAM" id="SSF53474">
    <property type="entry name" value="alpha/beta-Hydrolases"/>
    <property type="match status" value="1"/>
</dbReference>
<dbReference type="InterPro" id="IPR009199">
    <property type="entry name" value="PhoPQ-act_pathogen-rel_PqaA"/>
</dbReference>
<organism evidence="1">
    <name type="scientific">marine metagenome</name>
    <dbReference type="NCBI Taxonomy" id="408172"/>
    <lineage>
        <taxon>unclassified sequences</taxon>
        <taxon>metagenomes</taxon>
        <taxon>ecological metagenomes</taxon>
    </lineage>
</organism>
<sequence length="151" mass="17023">GYLLLAPFLQYNAPTIRPQLNGWATPKTSRIVALNLLNALGIRSFNGITTLEFKLPPRYRTGNETLAYSYRLMTGINPRNYASDLQTLEKPTLVVVGTDDESFYADEFRSVFQEFSPQAQVELIPDATHLTLVVDAGLPPLVVQWLKRSFF</sequence>
<gene>
    <name evidence="1" type="ORF">METZ01_LOCUS259312</name>
</gene>
<dbReference type="EMBL" id="UINC01071509">
    <property type="protein sequence ID" value="SVC06458.1"/>
    <property type="molecule type" value="Genomic_DNA"/>
</dbReference>
<dbReference type="InterPro" id="IPR029058">
    <property type="entry name" value="AB_hydrolase_fold"/>
</dbReference>
<dbReference type="AlphaFoldDB" id="A0A382J3V7"/>
<dbReference type="Pfam" id="PF10142">
    <property type="entry name" value="PhoPQ_related"/>
    <property type="match status" value="1"/>
</dbReference>
<feature type="non-terminal residue" evidence="1">
    <location>
        <position position="1"/>
    </location>
</feature>
<accession>A0A382J3V7</accession>
<proteinExistence type="predicted"/>